<evidence type="ECO:0000313" key="1">
    <source>
        <dbReference type="EMBL" id="SHN66062.1"/>
    </source>
</evidence>
<dbReference type="RefSeq" id="WP_072697265.1">
    <property type="nucleotide sequence ID" value="NZ_FRDI01000007.1"/>
</dbReference>
<keyword evidence="2" id="KW-1185">Reference proteome</keyword>
<reference evidence="1 2" key="1">
    <citation type="submission" date="2016-12" db="EMBL/GenBank/DDBJ databases">
        <authorList>
            <person name="Song W.-J."/>
            <person name="Kurnit D.M."/>
        </authorList>
    </citation>
    <scope>NUCLEOTIDE SEQUENCE [LARGE SCALE GENOMIC DNA]</scope>
    <source>
        <strain evidence="1 2">DSM 11393</strain>
    </source>
</reference>
<dbReference type="OrthoDB" id="9787842at2"/>
<dbReference type="STRING" id="1121455.SAMN02745728_01572"/>
<dbReference type="AlphaFoldDB" id="A0A1M7T626"/>
<sequence length="256" mass="27508">MCQKRDYRSLSGKNAEFKFQVVVEETDLWVSLGGLRPKFLEAGLFLAQTKCEQLVAQRVLELRAEIQNTILLQPEFKTSLVPVVLGFDGSDLIKEMTSASTIMQVGPMASVAGAIAEAVARGLHQYFTEVLVENGGDTFMYCEKEQTVALLTDPAEQASIGVLVNPCDSPVSFCASSGKFGHSLSFGKSDLAVIRAKNGALADAAATAVGNRLKKAKDVNSVLAYVQILQNRGLEGVFVLCDGKIGVWGNMELVAL</sequence>
<gene>
    <name evidence="1" type="ORF">SAMN02745728_01572</name>
</gene>
<organism evidence="1 2">
    <name type="scientific">Desulfovibrio litoralis DSM 11393</name>
    <dbReference type="NCBI Taxonomy" id="1121455"/>
    <lineage>
        <taxon>Bacteria</taxon>
        <taxon>Pseudomonadati</taxon>
        <taxon>Thermodesulfobacteriota</taxon>
        <taxon>Desulfovibrionia</taxon>
        <taxon>Desulfovibrionales</taxon>
        <taxon>Desulfovibrionaceae</taxon>
        <taxon>Desulfovibrio</taxon>
    </lineage>
</organism>
<accession>A0A1M7T626</accession>
<dbReference type="SUPFAM" id="SSF143631">
    <property type="entry name" value="ApbE-like"/>
    <property type="match status" value="1"/>
</dbReference>
<proteinExistence type="predicted"/>
<evidence type="ECO:0000313" key="2">
    <source>
        <dbReference type="Proteomes" id="UP000186469"/>
    </source>
</evidence>
<dbReference type="Proteomes" id="UP000186469">
    <property type="component" value="Unassembled WGS sequence"/>
</dbReference>
<name>A0A1M7T626_9BACT</name>
<dbReference type="NCBIfam" id="NF003323">
    <property type="entry name" value="PRK04334.1-3"/>
    <property type="match status" value="1"/>
</dbReference>
<dbReference type="Gene3D" id="3.10.520.10">
    <property type="entry name" value="ApbE-like domains"/>
    <property type="match status" value="1"/>
</dbReference>
<dbReference type="InterPro" id="IPR003374">
    <property type="entry name" value="ApbE-like_sf"/>
</dbReference>
<protein>
    <submittedName>
        <fullName evidence="1">Uncharacterized protein</fullName>
    </submittedName>
</protein>
<dbReference type="EMBL" id="FRDI01000007">
    <property type="protein sequence ID" value="SHN66062.1"/>
    <property type="molecule type" value="Genomic_DNA"/>
</dbReference>